<keyword evidence="4" id="KW-1003">Cell membrane</keyword>
<accession>A0A8J8PHG5</accession>
<feature type="transmembrane region" description="Helical" evidence="8">
    <location>
        <begin position="205"/>
        <end position="225"/>
    </location>
</feature>
<comment type="caution">
    <text evidence="9">The sequence shown here is derived from an EMBL/GenBank/DDBJ whole genome shotgun (WGS) entry which is preliminary data.</text>
</comment>
<evidence type="ECO:0000256" key="1">
    <source>
        <dbReference type="ARBA" id="ARBA00004651"/>
    </source>
</evidence>
<dbReference type="OMA" id="VCLWHRR"/>
<evidence type="ECO:0000256" key="7">
    <source>
        <dbReference type="ARBA" id="ARBA00023136"/>
    </source>
</evidence>
<protein>
    <submittedName>
        <fullName evidence="9">Uncharacterized protein</fullName>
    </submittedName>
</protein>
<dbReference type="GO" id="GO:0005886">
    <property type="term" value="C:plasma membrane"/>
    <property type="evidence" value="ECO:0007669"/>
    <property type="project" value="UniProtKB-SubCell"/>
</dbReference>
<dbReference type="InterPro" id="IPR037294">
    <property type="entry name" value="ABC_BtuC-like"/>
</dbReference>
<dbReference type="Gene3D" id="1.10.3470.10">
    <property type="entry name" value="ABC transporter involved in vitamin B12 uptake, BtuC"/>
    <property type="match status" value="1"/>
</dbReference>
<dbReference type="Proteomes" id="UP000752814">
    <property type="component" value="Unassembled WGS sequence"/>
</dbReference>
<feature type="transmembrane region" description="Helical" evidence="8">
    <location>
        <begin position="322"/>
        <end position="340"/>
    </location>
</feature>
<evidence type="ECO:0000313" key="10">
    <source>
        <dbReference type="Proteomes" id="UP000752814"/>
    </source>
</evidence>
<dbReference type="GO" id="GO:0033214">
    <property type="term" value="P:siderophore-iron import into cell"/>
    <property type="evidence" value="ECO:0007669"/>
    <property type="project" value="TreeGrafter"/>
</dbReference>
<organism evidence="9 10">
    <name type="scientific">Candidatus Methanomassiliicoccus intestinalis</name>
    <dbReference type="NCBI Taxonomy" id="1406512"/>
    <lineage>
        <taxon>Archaea</taxon>
        <taxon>Methanobacteriati</taxon>
        <taxon>Thermoplasmatota</taxon>
        <taxon>Thermoplasmata</taxon>
        <taxon>Methanomassiliicoccales</taxon>
        <taxon>Methanomassiliicoccaceae</taxon>
        <taxon>Methanomassiliicoccus</taxon>
    </lineage>
</organism>
<evidence type="ECO:0000256" key="3">
    <source>
        <dbReference type="ARBA" id="ARBA00022448"/>
    </source>
</evidence>
<feature type="transmembrane region" description="Helical" evidence="8">
    <location>
        <begin position="163"/>
        <end position="185"/>
    </location>
</feature>
<evidence type="ECO:0000256" key="2">
    <source>
        <dbReference type="ARBA" id="ARBA00007935"/>
    </source>
</evidence>
<dbReference type="SUPFAM" id="SSF81345">
    <property type="entry name" value="ABC transporter involved in vitamin B12 uptake, BtuC"/>
    <property type="match status" value="1"/>
</dbReference>
<dbReference type="PANTHER" id="PTHR30472:SF25">
    <property type="entry name" value="ABC TRANSPORTER PERMEASE PROTEIN MJ0876-RELATED"/>
    <property type="match status" value="1"/>
</dbReference>
<proteinExistence type="inferred from homology"/>
<dbReference type="GeneID" id="41323109"/>
<sequence length="350" mass="37541">MTNEELKMLLNLHKANKRKLQLMVAALLILLIICFTACIFVGSVDLDFKTAIDALMGKASWSQNQIVRDIRTPRLICAAAVGASLSVAGMAMQALFKNPMASPSVLGISSGASFGAALYIAVGYGMFQMAYGASLCAFLMAALTMFLVYALAYQKRGVNTLMLLLAGMAISALFSGLTSTIEFFSDADTVNSIVFWMLGSFEGSNWIDVKVILIPAIIGMILILINARELNIISSGEGKARALGVNVKNVRIMLLIGSSILVASSVSICGVISFVGLIIPHIFRTLGGPDHKYLAPMCILGGALFMIIVDTVARSIMPPHELPVGVITSLIGAPFFIYIMRTKKKEIWSS</sequence>
<evidence type="ECO:0000256" key="6">
    <source>
        <dbReference type="ARBA" id="ARBA00022989"/>
    </source>
</evidence>
<feature type="transmembrane region" description="Helical" evidence="8">
    <location>
        <begin position="252"/>
        <end position="281"/>
    </location>
</feature>
<dbReference type="CDD" id="cd06550">
    <property type="entry name" value="TM_ABC_iron-siderophores_like"/>
    <property type="match status" value="1"/>
</dbReference>
<dbReference type="AlphaFoldDB" id="A0A8J8PHG5"/>
<dbReference type="Pfam" id="PF01032">
    <property type="entry name" value="FecCD"/>
    <property type="match status" value="1"/>
</dbReference>
<reference evidence="9" key="1">
    <citation type="submission" date="2016-03" db="EMBL/GenBank/DDBJ databases">
        <authorList>
            <person name="Borrel G."/>
            <person name="Mccann A."/>
            <person name="O'Toole P.W."/>
        </authorList>
    </citation>
    <scope>NUCLEOTIDE SEQUENCE</scope>
    <source>
        <strain evidence="9">183</strain>
    </source>
</reference>
<dbReference type="InterPro" id="IPR000522">
    <property type="entry name" value="ABC_transptr_permease_BtuC"/>
</dbReference>
<evidence type="ECO:0000256" key="8">
    <source>
        <dbReference type="SAM" id="Phobius"/>
    </source>
</evidence>
<keyword evidence="6 8" id="KW-1133">Transmembrane helix</keyword>
<feature type="transmembrane region" description="Helical" evidence="8">
    <location>
        <begin position="293"/>
        <end position="313"/>
    </location>
</feature>
<gene>
    <name evidence="9" type="ORF">A3207_02175</name>
</gene>
<dbReference type="PANTHER" id="PTHR30472">
    <property type="entry name" value="FERRIC ENTEROBACTIN TRANSPORT SYSTEM PERMEASE PROTEIN"/>
    <property type="match status" value="1"/>
</dbReference>
<feature type="transmembrane region" description="Helical" evidence="8">
    <location>
        <begin position="104"/>
        <end position="124"/>
    </location>
</feature>
<comment type="subcellular location">
    <subcellularLocation>
        <location evidence="1">Cell membrane</location>
        <topology evidence="1">Multi-pass membrane protein</topology>
    </subcellularLocation>
</comment>
<feature type="transmembrane region" description="Helical" evidence="8">
    <location>
        <begin position="72"/>
        <end position="92"/>
    </location>
</feature>
<comment type="similarity">
    <text evidence="2">Belongs to the binding-protein-dependent transport system permease family. FecCD subfamily.</text>
</comment>
<keyword evidence="3" id="KW-0813">Transport</keyword>
<feature type="transmembrane region" description="Helical" evidence="8">
    <location>
        <begin position="20"/>
        <end position="42"/>
    </location>
</feature>
<keyword evidence="7 8" id="KW-0472">Membrane</keyword>
<dbReference type="RefSeq" id="WP_020448579.1">
    <property type="nucleotide sequence ID" value="NZ_CAYAYE010000015.1"/>
</dbReference>
<evidence type="ECO:0000256" key="5">
    <source>
        <dbReference type="ARBA" id="ARBA00022692"/>
    </source>
</evidence>
<evidence type="ECO:0000256" key="4">
    <source>
        <dbReference type="ARBA" id="ARBA00022475"/>
    </source>
</evidence>
<evidence type="ECO:0000313" key="9">
    <source>
        <dbReference type="EMBL" id="TQS84853.1"/>
    </source>
</evidence>
<dbReference type="FunFam" id="1.10.3470.10:FF:000001">
    <property type="entry name" value="Vitamin B12 ABC transporter permease BtuC"/>
    <property type="match status" value="1"/>
</dbReference>
<dbReference type="EMBL" id="LVVT01000001">
    <property type="protein sequence ID" value="TQS84853.1"/>
    <property type="molecule type" value="Genomic_DNA"/>
</dbReference>
<keyword evidence="5 8" id="KW-0812">Transmembrane</keyword>
<feature type="transmembrane region" description="Helical" evidence="8">
    <location>
        <begin position="130"/>
        <end position="151"/>
    </location>
</feature>
<dbReference type="GO" id="GO:0022857">
    <property type="term" value="F:transmembrane transporter activity"/>
    <property type="evidence" value="ECO:0007669"/>
    <property type="project" value="InterPro"/>
</dbReference>
<name>A0A8J8PHG5_9ARCH</name>